<dbReference type="PANTHER" id="PTHR36506:SF1">
    <property type="entry name" value="PREFLAGELLIN PEPTIDASE"/>
    <property type="match status" value="1"/>
</dbReference>
<feature type="transmembrane region" description="Helical" evidence="6">
    <location>
        <begin position="34"/>
        <end position="52"/>
    </location>
</feature>
<comment type="subcellular location">
    <subcellularLocation>
        <location evidence="1">Cell membrane</location>
        <topology evidence="1">Multi-pass membrane protein</topology>
    </subcellularLocation>
</comment>
<feature type="transmembrane region" description="Helical" evidence="6">
    <location>
        <begin position="131"/>
        <end position="150"/>
    </location>
</feature>
<evidence type="ECO:0000256" key="5">
    <source>
        <dbReference type="ARBA" id="ARBA00023136"/>
    </source>
</evidence>
<evidence type="ECO:0000259" key="7">
    <source>
        <dbReference type="Pfam" id="PF01478"/>
    </source>
</evidence>
<proteinExistence type="predicted"/>
<accession>A0ABR6NAP9</accession>
<keyword evidence="4 6" id="KW-1133">Transmembrane helix</keyword>
<evidence type="ECO:0000313" key="8">
    <source>
        <dbReference type="EMBL" id="MBB5984357.1"/>
    </source>
</evidence>
<keyword evidence="8" id="KW-0378">Hydrolase</keyword>
<keyword evidence="3 6" id="KW-0812">Transmembrane</keyword>
<dbReference type="Pfam" id="PF01478">
    <property type="entry name" value="Peptidase_A24"/>
    <property type="match status" value="1"/>
</dbReference>
<keyword evidence="2" id="KW-1003">Cell membrane</keyword>
<feature type="domain" description="Prepilin type IV endopeptidase peptidase" evidence="7">
    <location>
        <begin position="10"/>
        <end position="114"/>
    </location>
</feature>
<dbReference type="InterPro" id="IPR052218">
    <property type="entry name" value="Preflagellin_Peptidase"/>
</dbReference>
<dbReference type="Proteomes" id="UP001138540">
    <property type="component" value="Unassembled WGS sequence"/>
</dbReference>
<feature type="transmembrane region" description="Helical" evidence="6">
    <location>
        <begin position="59"/>
        <end position="78"/>
    </location>
</feature>
<dbReference type="GO" id="GO:0004190">
    <property type="term" value="F:aspartic-type endopeptidase activity"/>
    <property type="evidence" value="ECO:0007669"/>
    <property type="project" value="UniProtKB-EC"/>
</dbReference>
<sequence length="154" mass="16614">MWASSLLSAALALLLLWGAATDLRSRIISNRLNLGIALLAPLWWWANGLALYPDVVLQIALALTVFVLFAVLFSLGMMGGGDVKMLAAIALWLPLQAMSLLIVVMALIGGVVTLATVVHHRMSRRIGRPEIPYGVAIALAGLWVMGERYLNPLT</sequence>
<dbReference type="EC" id="3.4.23.43" evidence="8"/>
<evidence type="ECO:0000256" key="3">
    <source>
        <dbReference type="ARBA" id="ARBA00022692"/>
    </source>
</evidence>
<evidence type="ECO:0000256" key="4">
    <source>
        <dbReference type="ARBA" id="ARBA00022989"/>
    </source>
</evidence>
<gene>
    <name evidence="8" type="ORF">HNP60_000331</name>
</gene>
<evidence type="ECO:0000256" key="2">
    <source>
        <dbReference type="ARBA" id="ARBA00022475"/>
    </source>
</evidence>
<dbReference type="Gene3D" id="1.20.120.1220">
    <property type="match status" value="1"/>
</dbReference>
<name>A0ABR6NAP9_9SPHN</name>
<feature type="transmembrane region" description="Helical" evidence="6">
    <location>
        <begin position="98"/>
        <end position="119"/>
    </location>
</feature>
<comment type="caution">
    <text evidence="8">The sequence shown here is derived from an EMBL/GenBank/DDBJ whole genome shotgun (WGS) entry which is preliminary data.</text>
</comment>
<keyword evidence="9" id="KW-1185">Reference proteome</keyword>
<evidence type="ECO:0000256" key="1">
    <source>
        <dbReference type="ARBA" id="ARBA00004651"/>
    </source>
</evidence>
<organism evidence="8 9">
    <name type="scientific">Sphingobium lignivorans</name>
    <dbReference type="NCBI Taxonomy" id="2735886"/>
    <lineage>
        <taxon>Bacteria</taxon>
        <taxon>Pseudomonadati</taxon>
        <taxon>Pseudomonadota</taxon>
        <taxon>Alphaproteobacteria</taxon>
        <taxon>Sphingomonadales</taxon>
        <taxon>Sphingomonadaceae</taxon>
        <taxon>Sphingobium</taxon>
    </lineage>
</organism>
<dbReference type="EMBL" id="JACHKA010000001">
    <property type="protein sequence ID" value="MBB5984357.1"/>
    <property type="molecule type" value="Genomic_DNA"/>
</dbReference>
<dbReference type="PANTHER" id="PTHR36506">
    <property type="entry name" value="PREFLAGELLIN PEPTIDASE"/>
    <property type="match status" value="1"/>
</dbReference>
<protein>
    <submittedName>
        <fullName evidence="8">Prepilin peptidase CpaA</fullName>
        <ecNumber evidence="8">3.4.23.43</ecNumber>
    </submittedName>
</protein>
<evidence type="ECO:0000313" key="9">
    <source>
        <dbReference type="Proteomes" id="UP001138540"/>
    </source>
</evidence>
<reference evidence="8 9" key="1">
    <citation type="submission" date="2020-08" db="EMBL/GenBank/DDBJ databases">
        <title>Exploring microbial biodiversity for novel pathways involved in the catabolism of aromatic compounds derived from lignin.</title>
        <authorList>
            <person name="Elkins J."/>
        </authorList>
    </citation>
    <scope>NUCLEOTIDE SEQUENCE [LARGE SCALE GENOMIC DNA]</scope>
    <source>
        <strain evidence="8 9">B1D3A</strain>
    </source>
</reference>
<evidence type="ECO:0000256" key="6">
    <source>
        <dbReference type="SAM" id="Phobius"/>
    </source>
</evidence>
<keyword evidence="5 6" id="KW-0472">Membrane</keyword>
<dbReference type="InterPro" id="IPR000045">
    <property type="entry name" value="Prepilin_IV_endopep_pep"/>
</dbReference>